<protein>
    <submittedName>
        <fullName evidence="2">Uncharacterized protein</fullName>
    </submittedName>
</protein>
<dbReference type="EMBL" id="KV423999">
    <property type="protein sequence ID" value="KZT55181.1"/>
    <property type="molecule type" value="Genomic_DNA"/>
</dbReference>
<dbReference type="Proteomes" id="UP000076842">
    <property type="component" value="Unassembled WGS sequence"/>
</dbReference>
<accession>A0A165EMV8</accession>
<gene>
    <name evidence="2" type="ORF">CALCODRAFT_498891</name>
</gene>
<dbReference type="AlphaFoldDB" id="A0A165EMV8"/>
<organism evidence="2 3">
    <name type="scientific">Calocera cornea HHB12733</name>
    <dbReference type="NCBI Taxonomy" id="1353952"/>
    <lineage>
        <taxon>Eukaryota</taxon>
        <taxon>Fungi</taxon>
        <taxon>Dikarya</taxon>
        <taxon>Basidiomycota</taxon>
        <taxon>Agaricomycotina</taxon>
        <taxon>Dacrymycetes</taxon>
        <taxon>Dacrymycetales</taxon>
        <taxon>Dacrymycetaceae</taxon>
        <taxon>Calocera</taxon>
    </lineage>
</organism>
<proteinExistence type="predicted"/>
<reference evidence="2 3" key="1">
    <citation type="journal article" date="2016" name="Mol. Biol. Evol.">
        <title>Comparative Genomics of Early-Diverging Mushroom-Forming Fungi Provides Insights into the Origins of Lignocellulose Decay Capabilities.</title>
        <authorList>
            <person name="Nagy L.G."/>
            <person name="Riley R."/>
            <person name="Tritt A."/>
            <person name="Adam C."/>
            <person name="Daum C."/>
            <person name="Floudas D."/>
            <person name="Sun H."/>
            <person name="Yadav J.S."/>
            <person name="Pangilinan J."/>
            <person name="Larsson K.H."/>
            <person name="Matsuura K."/>
            <person name="Barry K."/>
            <person name="Labutti K."/>
            <person name="Kuo R."/>
            <person name="Ohm R.A."/>
            <person name="Bhattacharya S.S."/>
            <person name="Shirouzu T."/>
            <person name="Yoshinaga Y."/>
            <person name="Martin F.M."/>
            <person name="Grigoriev I.V."/>
            <person name="Hibbett D.S."/>
        </authorList>
    </citation>
    <scope>NUCLEOTIDE SEQUENCE [LARGE SCALE GENOMIC DNA]</scope>
    <source>
        <strain evidence="2 3">HHB12733</strain>
    </source>
</reference>
<dbReference type="InParanoid" id="A0A165EMV8"/>
<keyword evidence="1" id="KW-0732">Signal</keyword>
<feature type="chain" id="PRO_5007857302" evidence="1">
    <location>
        <begin position="20"/>
        <end position="92"/>
    </location>
</feature>
<keyword evidence="3" id="KW-1185">Reference proteome</keyword>
<name>A0A165EMV8_9BASI</name>
<evidence type="ECO:0000313" key="3">
    <source>
        <dbReference type="Proteomes" id="UP000076842"/>
    </source>
</evidence>
<sequence>MRSLILLLVASILSVTVAGLACGNQGLLGNSRPKKFVGACNRSDSKGKRSSHNCVTKAQGTKYLCVLSGKATCIEGANHIVHMNMEGGECFL</sequence>
<evidence type="ECO:0000313" key="2">
    <source>
        <dbReference type="EMBL" id="KZT55181.1"/>
    </source>
</evidence>
<evidence type="ECO:0000256" key="1">
    <source>
        <dbReference type="SAM" id="SignalP"/>
    </source>
</evidence>
<dbReference type="PROSITE" id="PS51257">
    <property type="entry name" value="PROKAR_LIPOPROTEIN"/>
    <property type="match status" value="1"/>
</dbReference>
<feature type="signal peptide" evidence="1">
    <location>
        <begin position="1"/>
        <end position="19"/>
    </location>
</feature>
<dbReference type="OrthoDB" id="2882365at2759"/>